<gene>
    <name evidence="1" type="ORF">V1478_015212</name>
</gene>
<evidence type="ECO:0008006" key="3">
    <source>
        <dbReference type="Google" id="ProtNLM"/>
    </source>
</evidence>
<reference evidence="1 2" key="1">
    <citation type="journal article" date="2024" name="Ann. Entomol. Soc. Am.">
        <title>Genomic analyses of the southern and eastern yellowjacket wasps (Hymenoptera: Vespidae) reveal evolutionary signatures of social life.</title>
        <authorList>
            <person name="Catto M.A."/>
            <person name="Caine P.B."/>
            <person name="Orr S.E."/>
            <person name="Hunt B.G."/>
            <person name="Goodisman M.A.D."/>
        </authorList>
    </citation>
    <scope>NUCLEOTIDE SEQUENCE [LARGE SCALE GENOMIC DNA]</scope>
    <source>
        <strain evidence="1">233</strain>
        <tissue evidence="1">Head and thorax</tissue>
    </source>
</reference>
<organism evidence="1 2">
    <name type="scientific">Vespula squamosa</name>
    <name type="common">Southern yellow jacket</name>
    <name type="synonym">Wasp</name>
    <dbReference type="NCBI Taxonomy" id="30214"/>
    <lineage>
        <taxon>Eukaryota</taxon>
        <taxon>Metazoa</taxon>
        <taxon>Ecdysozoa</taxon>
        <taxon>Arthropoda</taxon>
        <taxon>Hexapoda</taxon>
        <taxon>Insecta</taxon>
        <taxon>Pterygota</taxon>
        <taxon>Neoptera</taxon>
        <taxon>Endopterygota</taxon>
        <taxon>Hymenoptera</taxon>
        <taxon>Apocrita</taxon>
        <taxon>Aculeata</taxon>
        <taxon>Vespoidea</taxon>
        <taxon>Vespidae</taxon>
        <taxon>Vespinae</taxon>
        <taxon>Vespula</taxon>
    </lineage>
</organism>
<sequence>MLCYQGIRNGSLQYDLLENGETRYGYATYQKREGTFKNPGWSLPMIILYFADLWNNHCNIKNHSPKIINF</sequence>
<evidence type="ECO:0000313" key="1">
    <source>
        <dbReference type="EMBL" id="KAL2715514.1"/>
    </source>
</evidence>
<keyword evidence="2" id="KW-1185">Reference proteome</keyword>
<proteinExistence type="predicted"/>
<accession>A0ABD2A4H1</accession>
<dbReference type="Proteomes" id="UP001607302">
    <property type="component" value="Unassembled WGS sequence"/>
</dbReference>
<protein>
    <recommendedName>
        <fullName evidence="3">Ycf15</fullName>
    </recommendedName>
</protein>
<evidence type="ECO:0000313" key="2">
    <source>
        <dbReference type="Proteomes" id="UP001607302"/>
    </source>
</evidence>
<name>A0ABD2A4H1_VESSQ</name>
<comment type="caution">
    <text evidence="1">The sequence shown here is derived from an EMBL/GenBank/DDBJ whole genome shotgun (WGS) entry which is preliminary data.</text>
</comment>
<dbReference type="EMBL" id="JAUDFV010000155">
    <property type="protein sequence ID" value="KAL2715514.1"/>
    <property type="molecule type" value="Genomic_DNA"/>
</dbReference>
<dbReference type="AlphaFoldDB" id="A0ABD2A4H1"/>